<feature type="compositionally biased region" description="Polar residues" evidence="1">
    <location>
        <begin position="44"/>
        <end position="64"/>
    </location>
</feature>
<protein>
    <submittedName>
        <fullName evidence="2">Uncharacterized protein</fullName>
    </submittedName>
</protein>
<reference evidence="2" key="1">
    <citation type="submission" date="2020-11" db="EMBL/GenBank/DDBJ databases">
        <authorList>
            <person name="Tran Van P."/>
        </authorList>
    </citation>
    <scope>NUCLEOTIDE SEQUENCE</scope>
</reference>
<feature type="region of interest" description="Disordered" evidence="1">
    <location>
        <begin position="44"/>
        <end position="85"/>
    </location>
</feature>
<dbReference type="AlphaFoldDB" id="A0A7R9B112"/>
<evidence type="ECO:0000256" key="1">
    <source>
        <dbReference type="SAM" id="MobiDB-lite"/>
    </source>
</evidence>
<sequence>MEYLVAGDINVSDISSDDSFGWRPVKREVDLSLVACKMKMSSFDSSSEIPTNSKRSISVNTNLSKTDHNLSPSDSSNYDSDDVNKTRELTSLQTELRTRQLAHENFMNKQLKVEPDETSSDEDLGEKNNANTSTAGKILNSSNRSMLSHTNWDKNKTKHKGPREPVLLSKVFVPITCLHTYFSDPCTYLADRCTYFGYTGESTIRNGSVHKKP</sequence>
<proteinExistence type="predicted"/>
<name>A0A7R9B112_TIMSH</name>
<organism evidence="2">
    <name type="scientific">Timema shepardi</name>
    <name type="common">Walking stick</name>
    <dbReference type="NCBI Taxonomy" id="629360"/>
    <lineage>
        <taxon>Eukaryota</taxon>
        <taxon>Metazoa</taxon>
        <taxon>Ecdysozoa</taxon>
        <taxon>Arthropoda</taxon>
        <taxon>Hexapoda</taxon>
        <taxon>Insecta</taxon>
        <taxon>Pterygota</taxon>
        <taxon>Neoptera</taxon>
        <taxon>Polyneoptera</taxon>
        <taxon>Phasmatodea</taxon>
        <taxon>Timematodea</taxon>
        <taxon>Timematoidea</taxon>
        <taxon>Timematidae</taxon>
        <taxon>Timema</taxon>
    </lineage>
</organism>
<feature type="region of interest" description="Disordered" evidence="1">
    <location>
        <begin position="103"/>
        <end position="161"/>
    </location>
</feature>
<dbReference type="EMBL" id="OC004323">
    <property type="protein sequence ID" value="CAD7264344.1"/>
    <property type="molecule type" value="Genomic_DNA"/>
</dbReference>
<accession>A0A7R9B112</accession>
<evidence type="ECO:0000313" key="2">
    <source>
        <dbReference type="EMBL" id="CAD7264344.1"/>
    </source>
</evidence>
<gene>
    <name evidence="2" type="ORF">TSIB3V08_LOCUS8398</name>
</gene>
<feature type="compositionally biased region" description="Polar residues" evidence="1">
    <location>
        <begin position="128"/>
        <end position="150"/>
    </location>
</feature>